<dbReference type="RefSeq" id="WP_150887639.1">
    <property type="nucleotide sequence ID" value="NZ_CM017269.1"/>
</dbReference>
<feature type="domain" description="Initiator Rep protein WH1" evidence="3">
    <location>
        <begin position="22"/>
        <end position="172"/>
    </location>
</feature>
<dbReference type="InterPro" id="IPR036390">
    <property type="entry name" value="WH_DNA-bd_sf"/>
</dbReference>
<dbReference type="GO" id="GO:0003887">
    <property type="term" value="F:DNA-directed DNA polymerase activity"/>
    <property type="evidence" value="ECO:0007669"/>
    <property type="project" value="InterPro"/>
</dbReference>
<evidence type="ECO:0000313" key="5">
    <source>
        <dbReference type="Proteomes" id="UP000326961"/>
    </source>
</evidence>
<keyword evidence="4" id="KW-0614">Plasmid</keyword>
<proteinExistence type="inferred from homology"/>
<dbReference type="GO" id="GO:0006270">
    <property type="term" value="P:DNA replication initiation"/>
    <property type="evidence" value="ECO:0007669"/>
    <property type="project" value="InterPro"/>
</dbReference>
<sequence length="388" mass="46032">MPTVIGNTIMIKKLDKKNYNLLVKHNNLIQCKYSLDPIEQKLLYKIFEDIQNNNYQSQEIVLKFKDFYRDFKGVLKSNISKKEFINLIKSTQKKMPYILKSDGTYIETQWYKIKGKLDLETLDLILDEVKLILDDDIFEYVQSLDRNFTGLKLESLYSFKSFYAMRIYELIKQWSNTKKEIIFEPVTLKELLGVDKIPSYKNYTNFRKKVIEKAIDEINEKSELDIEVIHDKKGGKSVKEIKFIIKNDKEKINIDEDKEKVVAFTEETKQFNIPEINFDVGFDNVFSRQFKDYDFENPDYHLLLLESKDITLSKDGLPKDSPIGRTNYRLFAQTLKNKIETYKAKKEIEDQEKRNNELMEQLTEEEVEEMFLLGFEDVQEYLDLISIG</sequence>
<dbReference type="Pfam" id="PF21205">
    <property type="entry name" value="Rep3_C"/>
    <property type="match status" value="1"/>
</dbReference>
<evidence type="ECO:0000259" key="3">
    <source>
        <dbReference type="Pfam" id="PF01051"/>
    </source>
</evidence>
<evidence type="ECO:0000256" key="1">
    <source>
        <dbReference type="ARBA" id="ARBA00038283"/>
    </source>
</evidence>
<dbReference type="Pfam" id="PF01051">
    <property type="entry name" value="Rep3_N"/>
    <property type="match status" value="1"/>
</dbReference>
<dbReference type="SUPFAM" id="SSF46785">
    <property type="entry name" value="Winged helix' DNA-binding domain"/>
    <property type="match status" value="2"/>
</dbReference>
<evidence type="ECO:0000256" key="2">
    <source>
        <dbReference type="SAM" id="Coils"/>
    </source>
</evidence>
<geneLocation type="plasmid" evidence="5">
    <name>ppbmmp</name>
</geneLocation>
<dbReference type="Proteomes" id="UP000326961">
    <property type="component" value="Plasmid pPbmMP"/>
</dbReference>
<reference evidence="4 5" key="1">
    <citation type="submission" date="2018-09" db="EMBL/GenBank/DDBJ databases">
        <title>A clostridial neurotoxin that targets Anopheles mosquitoes.</title>
        <authorList>
            <person name="Contreras E."/>
            <person name="Masuyer G."/>
            <person name="Qureshi N."/>
            <person name="Chawla S."/>
            <person name="Lim H.L."/>
            <person name="Chen J."/>
            <person name="Stenmark P."/>
            <person name="Gill S."/>
        </authorList>
    </citation>
    <scope>NUCLEOTIDE SEQUENCE [LARGE SCALE GENOMIC DNA]</scope>
    <source>
        <strain evidence="4 5">Cbm</strain>
        <plasmid evidence="5">ppbmmp</plasmid>
    </source>
</reference>
<name>A0A5P3XKA1_PARBF</name>
<dbReference type="AlphaFoldDB" id="A0A5P3XKA1"/>
<gene>
    <name evidence="4" type="ORF">D4A35_17745</name>
</gene>
<comment type="similarity">
    <text evidence="1">Belongs to the initiator RepB protein family.</text>
</comment>
<dbReference type="EMBL" id="CP032455">
    <property type="protein sequence ID" value="QEZ70781.1"/>
    <property type="molecule type" value="Genomic_DNA"/>
</dbReference>
<keyword evidence="2" id="KW-0175">Coiled coil</keyword>
<protein>
    <submittedName>
        <fullName evidence="4">RepB family plasmid replication initiator protein</fullName>
    </submittedName>
</protein>
<dbReference type="InterPro" id="IPR036388">
    <property type="entry name" value="WH-like_DNA-bd_sf"/>
</dbReference>
<feature type="coiled-coil region" evidence="2">
    <location>
        <begin position="332"/>
        <end position="368"/>
    </location>
</feature>
<organism evidence="4 5">
    <name type="scientific">Paraclostridium bifermentans</name>
    <name type="common">Clostridium bifermentans</name>
    <dbReference type="NCBI Taxonomy" id="1490"/>
    <lineage>
        <taxon>Bacteria</taxon>
        <taxon>Bacillati</taxon>
        <taxon>Bacillota</taxon>
        <taxon>Clostridia</taxon>
        <taxon>Peptostreptococcales</taxon>
        <taxon>Peptostreptococcaceae</taxon>
        <taxon>Paraclostridium</taxon>
    </lineage>
</organism>
<evidence type="ECO:0000313" key="4">
    <source>
        <dbReference type="EMBL" id="QEZ70781.1"/>
    </source>
</evidence>
<accession>A0A5P3XKA1</accession>
<dbReference type="InterPro" id="IPR000525">
    <property type="entry name" value="Initiator_Rep_WH1"/>
</dbReference>
<dbReference type="Gene3D" id="1.10.10.10">
    <property type="entry name" value="Winged helix-like DNA-binding domain superfamily/Winged helix DNA-binding domain"/>
    <property type="match status" value="2"/>
</dbReference>